<evidence type="ECO:0000313" key="1">
    <source>
        <dbReference type="EMBL" id="GAI56947.1"/>
    </source>
</evidence>
<dbReference type="EMBL" id="BARV01034101">
    <property type="protein sequence ID" value="GAI56947.1"/>
    <property type="molecule type" value="Genomic_DNA"/>
</dbReference>
<gene>
    <name evidence="1" type="ORF">S06H3_53481</name>
</gene>
<accession>X1PL30</accession>
<comment type="caution">
    <text evidence="1">The sequence shown here is derived from an EMBL/GenBank/DDBJ whole genome shotgun (WGS) entry which is preliminary data.</text>
</comment>
<dbReference type="AlphaFoldDB" id="X1PL30"/>
<organism evidence="1">
    <name type="scientific">marine sediment metagenome</name>
    <dbReference type="NCBI Taxonomy" id="412755"/>
    <lineage>
        <taxon>unclassified sequences</taxon>
        <taxon>metagenomes</taxon>
        <taxon>ecological metagenomes</taxon>
    </lineage>
</organism>
<name>X1PL30_9ZZZZ</name>
<proteinExistence type="predicted"/>
<feature type="non-terminal residue" evidence="1">
    <location>
        <position position="1"/>
    </location>
</feature>
<reference evidence="1" key="1">
    <citation type="journal article" date="2014" name="Front. Microbiol.">
        <title>High frequency of phylogenetically diverse reductive dehalogenase-homologous genes in deep subseafloor sedimentary metagenomes.</title>
        <authorList>
            <person name="Kawai M."/>
            <person name="Futagami T."/>
            <person name="Toyoda A."/>
            <person name="Takaki Y."/>
            <person name="Nishi S."/>
            <person name="Hori S."/>
            <person name="Arai W."/>
            <person name="Tsubouchi T."/>
            <person name="Morono Y."/>
            <person name="Uchiyama I."/>
            <person name="Ito T."/>
            <person name="Fujiyama A."/>
            <person name="Inagaki F."/>
            <person name="Takami H."/>
        </authorList>
    </citation>
    <scope>NUCLEOTIDE SEQUENCE</scope>
    <source>
        <strain evidence="1">Expedition CK06-06</strain>
    </source>
</reference>
<protein>
    <submittedName>
        <fullName evidence="1">Uncharacterized protein</fullName>
    </submittedName>
</protein>
<sequence>PTPRVLYHEVAHAIGIDDEDEAMQFAIQKEGAQLKR</sequence>